<dbReference type="InterPro" id="IPR053781">
    <property type="entry name" value="F-box_AtFBL13-like"/>
</dbReference>
<dbReference type="InterPro" id="IPR055411">
    <property type="entry name" value="LRR_FXL15/At3g58940/PEG3-like"/>
</dbReference>
<evidence type="ECO:0000313" key="2">
    <source>
        <dbReference type="Proteomes" id="UP000694864"/>
    </source>
</evidence>
<dbReference type="GeneID" id="104755978"/>
<dbReference type="SUPFAM" id="SSF81383">
    <property type="entry name" value="F-box domain"/>
    <property type="match status" value="1"/>
</dbReference>
<dbReference type="SMART" id="SM00579">
    <property type="entry name" value="FBD"/>
    <property type="match status" value="1"/>
</dbReference>
<protein>
    <submittedName>
        <fullName evidence="3">FBD-associated F-box protein At5g56560</fullName>
    </submittedName>
</protein>
<dbReference type="InterPro" id="IPR006566">
    <property type="entry name" value="FBD"/>
</dbReference>
<evidence type="ECO:0000259" key="1">
    <source>
        <dbReference type="PROSITE" id="PS50181"/>
    </source>
</evidence>
<dbReference type="Gene3D" id="1.20.1280.50">
    <property type="match status" value="1"/>
</dbReference>
<reference evidence="2" key="1">
    <citation type="journal article" date="2014" name="Nat. Commun.">
        <title>The emerging biofuel crop Camelina sativa retains a highly undifferentiated hexaploid genome structure.</title>
        <authorList>
            <person name="Kagale S."/>
            <person name="Koh C."/>
            <person name="Nixon J."/>
            <person name="Bollina V."/>
            <person name="Clarke W.E."/>
            <person name="Tuteja R."/>
            <person name="Spillane C."/>
            <person name="Robinson S.J."/>
            <person name="Links M.G."/>
            <person name="Clarke C."/>
            <person name="Higgins E.E."/>
            <person name="Huebert T."/>
            <person name="Sharpe A.G."/>
            <person name="Parkin I.A."/>
        </authorList>
    </citation>
    <scope>NUCLEOTIDE SEQUENCE [LARGE SCALE GENOMIC DNA]</scope>
    <source>
        <strain evidence="2">cv. DH55</strain>
    </source>
</reference>
<dbReference type="Pfam" id="PF00646">
    <property type="entry name" value="F-box"/>
    <property type="match status" value="1"/>
</dbReference>
<dbReference type="PANTHER" id="PTHR31900">
    <property type="entry name" value="F-BOX/RNI SUPERFAMILY PROTEIN-RELATED"/>
    <property type="match status" value="1"/>
</dbReference>
<accession>A0ABM0WVI8</accession>
<dbReference type="PROSITE" id="PS50181">
    <property type="entry name" value="FBOX"/>
    <property type="match status" value="1"/>
</dbReference>
<reference evidence="3" key="2">
    <citation type="submission" date="2025-08" db="UniProtKB">
        <authorList>
            <consortium name="RefSeq"/>
        </authorList>
    </citation>
    <scope>IDENTIFICATION</scope>
    <source>
        <tissue evidence="3">Leaf</tissue>
    </source>
</reference>
<dbReference type="Pfam" id="PF24758">
    <property type="entry name" value="LRR_At5g56370"/>
    <property type="match status" value="1"/>
</dbReference>
<proteinExistence type="predicted"/>
<evidence type="ECO:0000313" key="3">
    <source>
        <dbReference type="RefSeq" id="XP_010476775.1"/>
    </source>
</evidence>
<organism evidence="2 3">
    <name type="scientific">Camelina sativa</name>
    <name type="common">False flax</name>
    <name type="synonym">Myagrum sativum</name>
    <dbReference type="NCBI Taxonomy" id="90675"/>
    <lineage>
        <taxon>Eukaryota</taxon>
        <taxon>Viridiplantae</taxon>
        <taxon>Streptophyta</taxon>
        <taxon>Embryophyta</taxon>
        <taxon>Tracheophyta</taxon>
        <taxon>Spermatophyta</taxon>
        <taxon>Magnoliopsida</taxon>
        <taxon>eudicotyledons</taxon>
        <taxon>Gunneridae</taxon>
        <taxon>Pentapetalae</taxon>
        <taxon>rosids</taxon>
        <taxon>malvids</taxon>
        <taxon>Brassicales</taxon>
        <taxon>Brassicaceae</taxon>
        <taxon>Camelineae</taxon>
        <taxon>Camelina</taxon>
    </lineage>
</organism>
<dbReference type="Pfam" id="PF08387">
    <property type="entry name" value="FBD"/>
    <property type="match status" value="1"/>
</dbReference>
<dbReference type="RefSeq" id="XP_010476775.1">
    <property type="nucleotide sequence ID" value="XM_010478473.1"/>
</dbReference>
<dbReference type="InterPro" id="IPR036047">
    <property type="entry name" value="F-box-like_dom_sf"/>
</dbReference>
<dbReference type="CDD" id="cd22160">
    <property type="entry name" value="F-box_AtFBL13-like"/>
    <property type="match status" value="1"/>
</dbReference>
<keyword evidence="2" id="KW-1185">Reference proteome</keyword>
<sequence>MESINDLPDEMLVKILSSFPTFKETIRTSLISKRWQDLWKLVPVFNLNDNLVDDYDDDGESFKSFVYRCFLFSKAQVLERLCLKLLLPYYKSSIINDWVKTGVTRSVKELQLNMCGNNLQLPSCLGRCRTLETLKLQGLKLKVLPQFFRLPSVKTLHLLSVKFPSDESVESLLSSCPVLENLVVNKKEDDNVVIFNISVPTLRSLTINNSEGVRTNNAEIHGFVIKAPSLVYLNIKDTFSNFIMFEYMPEVIKANIEVVCDQSEKFIGSLTSIQHLSLCSRTSKIPYHRGSFFFYLEHLELRTSYAGWWNLLYHILEDAPRLKSLKLDKSKHTSSCDIGKITLSKVVPKCSLTHLEILEWRSYKGTNQEMNVAKYILKNATCLKKATFSTRYKNKNGGILLKLKSTYRVSKRCQLVID</sequence>
<dbReference type="InterPro" id="IPR050232">
    <property type="entry name" value="FBL13/AtMIF1-like"/>
</dbReference>
<dbReference type="InterPro" id="IPR032675">
    <property type="entry name" value="LRR_dom_sf"/>
</dbReference>
<dbReference type="PANTHER" id="PTHR31900:SF34">
    <property type="entry name" value="EMB|CAB62440.1-RELATED"/>
    <property type="match status" value="1"/>
</dbReference>
<name>A0ABM0WVI8_CAMSA</name>
<dbReference type="SUPFAM" id="SSF52047">
    <property type="entry name" value="RNI-like"/>
    <property type="match status" value="1"/>
</dbReference>
<gene>
    <name evidence="3" type="primary">LOC104755978</name>
</gene>
<dbReference type="Gene3D" id="3.80.10.10">
    <property type="entry name" value="Ribonuclease Inhibitor"/>
    <property type="match status" value="2"/>
</dbReference>
<feature type="domain" description="F-box" evidence="1">
    <location>
        <begin position="1"/>
        <end position="38"/>
    </location>
</feature>
<dbReference type="InterPro" id="IPR001810">
    <property type="entry name" value="F-box_dom"/>
</dbReference>
<dbReference type="Proteomes" id="UP000694864">
    <property type="component" value="Chromosome 2"/>
</dbReference>